<name>A0ABY4WLI7_9BACL</name>
<evidence type="ECO:0000256" key="1">
    <source>
        <dbReference type="SAM" id="MobiDB-lite"/>
    </source>
</evidence>
<feature type="compositionally biased region" description="Acidic residues" evidence="1">
    <location>
        <begin position="38"/>
        <end position="47"/>
    </location>
</feature>
<keyword evidence="3" id="KW-1185">Reference proteome</keyword>
<proteinExistence type="predicted"/>
<accession>A0ABY4WLI7</accession>
<protein>
    <submittedName>
        <fullName evidence="2">Uncharacterized protein</fullName>
    </submittedName>
</protein>
<gene>
    <name evidence="2" type="ORF">NDK47_11785</name>
</gene>
<organism evidence="2 3">
    <name type="scientific">Brevibacillus ruminantium</name>
    <dbReference type="NCBI Taxonomy" id="2950604"/>
    <lineage>
        <taxon>Bacteria</taxon>
        <taxon>Bacillati</taxon>
        <taxon>Bacillota</taxon>
        <taxon>Bacilli</taxon>
        <taxon>Bacillales</taxon>
        <taxon>Paenibacillaceae</taxon>
        <taxon>Brevibacillus</taxon>
    </lineage>
</organism>
<dbReference type="EMBL" id="CP098755">
    <property type="protein sequence ID" value="USG67908.1"/>
    <property type="molecule type" value="Genomic_DNA"/>
</dbReference>
<reference evidence="2" key="1">
    <citation type="submission" date="2022-06" db="EMBL/GenBank/DDBJ databases">
        <title>Genome sequencing of Brevibacillus sp. BB3-R1.</title>
        <authorList>
            <person name="Heo J."/>
            <person name="Lee D."/>
            <person name="Won M."/>
            <person name="Han B.-H."/>
            <person name="Hong S.-B."/>
            <person name="Kwon S.-W."/>
        </authorList>
    </citation>
    <scope>NUCLEOTIDE SEQUENCE</scope>
    <source>
        <strain evidence="2">BB3-R1</strain>
    </source>
</reference>
<evidence type="ECO:0000313" key="3">
    <source>
        <dbReference type="Proteomes" id="UP001056500"/>
    </source>
</evidence>
<sequence length="57" mass="6479">MKEPFRDDLHERDEEDVAGLIQLVELINAKGDRGEIEELLEQSDSVEADGQSGWLRP</sequence>
<dbReference type="Proteomes" id="UP001056500">
    <property type="component" value="Chromosome"/>
</dbReference>
<feature type="region of interest" description="Disordered" evidence="1">
    <location>
        <begin position="38"/>
        <end position="57"/>
    </location>
</feature>
<evidence type="ECO:0000313" key="2">
    <source>
        <dbReference type="EMBL" id="USG67908.1"/>
    </source>
</evidence>
<dbReference type="RefSeq" id="WP_251875007.1">
    <property type="nucleotide sequence ID" value="NZ_CP098755.1"/>
</dbReference>